<protein>
    <recommendedName>
        <fullName evidence="4">Tyrosinase copper-binding domain-containing protein</fullName>
    </recommendedName>
</protein>
<dbReference type="InterPro" id="IPR008922">
    <property type="entry name" value="Di-copper_centre_dom_sf"/>
</dbReference>
<evidence type="ECO:0000259" key="4">
    <source>
        <dbReference type="PROSITE" id="PS00498"/>
    </source>
</evidence>
<dbReference type="OMA" id="PNCIRRD"/>
<evidence type="ECO:0000256" key="2">
    <source>
        <dbReference type="ARBA" id="ARBA00023008"/>
    </source>
</evidence>
<evidence type="ECO:0000256" key="3">
    <source>
        <dbReference type="SAM" id="SignalP"/>
    </source>
</evidence>
<organism evidence="5 6">
    <name type="scientific">Colletotrichum gloeosporioides (strain Cg-14)</name>
    <name type="common">Anthracnose fungus</name>
    <name type="synonym">Glomerella cingulata</name>
    <dbReference type="NCBI Taxonomy" id="1237896"/>
    <lineage>
        <taxon>Eukaryota</taxon>
        <taxon>Fungi</taxon>
        <taxon>Dikarya</taxon>
        <taxon>Ascomycota</taxon>
        <taxon>Pezizomycotina</taxon>
        <taxon>Sordariomycetes</taxon>
        <taxon>Hypocreomycetidae</taxon>
        <taxon>Glomerellales</taxon>
        <taxon>Glomerellaceae</taxon>
        <taxon>Colletotrichum</taxon>
        <taxon>Colletotrichum gloeosporioides species complex</taxon>
    </lineage>
</organism>
<accession>T0KXE4</accession>
<dbReference type="OrthoDB" id="6132182at2759"/>
<dbReference type="Gene3D" id="1.10.1280.10">
    <property type="entry name" value="Di-copper center containing domain from catechol oxidase"/>
    <property type="match status" value="1"/>
</dbReference>
<evidence type="ECO:0000313" key="6">
    <source>
        <dbReference type="Proteomes" id="UP000015530"/>
    </source>
</evidence>
<dbReference type="PANTHER" id="PTHR11474:SF126">
    <property type="entry name" value="TYROSINASE-LIKE PROTEIN TYR-1-RELATED"/>
    <property type="match status" value="1"/>
</dbReference>
<feature type="signal peptide" evidence="3">
    <location>
        <begin position="1"/>
        <end position="19"/>
    </location>
</feature>
<dbReference type="InterPro" id="IPR050316">
    <property type="entry name" value="Tyrosinase/Hemocyanin"/>
</dbReference>
<dbReference type="PANTHER" id="PTHR11474">
    <property type="entry name" value="TYROSINASE FAMILY MEMBER"/>
    <property type="match status" value="1"/>
</dbReference>
<dbReference type="Proteomes" id="UP000015530">
    <property type="component" value="Unassembled WGS sequence"/>
</dbReference>
<feature type="chain" id="PRO_5004579482" description="Tyrosinase copper-binding domain-containing protein" evidence="3">
    <location>
        <begin position="20"/>
        <end position="371"/>
    </location>
</feature>
<dbReference type="PRINTS" id="PR00092">
    <property type="entry name" value="TYROSINASE"/>
</dbReference>
<evidence type="ECO:0000256" key="1">
    <source>
        <dbReference type="ARBA" id="ARBA00022723"/>
    </source>
</evidence>
<dbReference type="SUPFAM" id="SSF48056">
    <property type="entry name" value="Di-copper centre-containing domain"/>
    <property type="match status" value="1"/>
</dbReference>
<dbReference type="Pfam" id="PF00264">
    <property type="entry name" value="Tyrosinase"/>
    <property type="match status" value="1"/>
</dbReference>
<keyword evidence="1" id="KW-0479">Metal-binding</keyword>
<comment type="caution">
    <text evidence="5">The sequence shown here is derived from an EMBL/GenBank/DDBJ whole genome shotgun (WGS) entry which is preliminary data.</text>
</comment>
<dbReference type="HOGENOM" id="CLU_035914_2_0_1"/>
<feature type="domain" description="Tyrosinase copper-binding" evidence="4">
    <location>
        <begin position="288"/>
        <end position="299"/>
    </location>
</feature>
<dbReference type="GO" id="GO:0046872">
    <property type="term" value="F:metal ion binding"/>
    <property type="evidence" value="ECO:0007669"/>
    <property type="project" value="UniProtKB-KW"/>
</dbReference>
<gene>
    <name evidence="5" type="ORF">CGLO_02765</name>
</gene>
<name>T0KXE4_COLGC</name>
<dbReference type="AlphaFoldDB" id="T0KXE4"/>
<dbReference type="GO" id="GO:0016491">
    <property type="term" value="F:oxidoreductase activity"/>
    <property type="evidence" value="ECO:0007669"/>
    <property type="project" value="InterPro"/>
</dbReference>
<keyword evidence="2" id="KW-0186">Copper</keyword>
<dbReference type="InterPro" id="IPR002227">
    <property type="entry name" value="Tyrosinase_Cu-bd"/>
</dbReference>
<dbReference type="eggNOG" id="ENOG502QV06">
    <property type="taxonomic scope" value="Eukaryota"/>
</dbReference>
<dbReference type="STRING" id="1237896.T0KXE4"/>
<reference evidence="6" key="1">
    <citation type="journal article" date="2013" name="Mol. Plant Microbe Interact.">
        <title>Global aspects of pacC regulation of pathogenicity genes in Colletotrichum gloeosporioides as revealed by transcriptome analysis.</title>
        <authorList>
            <person name="Alkan N."/>
            <person name="Meng X."/>
            <person name="Friedlander G."/>
            <person name="Reuveni E."/>
            <person name="Sukno S."/>
            <person name="Sherman A."/>
            <person name="Thon M."/>
            <person name="Fluhr R."/>
            <person name="Prusky D."/>
        </authorList>
    </citation>
    <scope>NUCLEOTIDE SEQUENCE [LARGE SCALE GENOMIC DNA]</scope>
    <source>
        <strain evidence="6">Cg-14</strain>
    </source>
</reference>
<dbReference type="PROSITE" id="PS00498">
    <property type="entry name" value="TYROSINASE_2"/>
    <property type="match status" value="1"/>
</dbReference>
<dbReference type="EMBL" id="AMYD01000569">
    <property type="protein sequence ID" value="EQB57128.1"/>
    <property type="molecule type" value="Genomic_DNA"/>
</dbReference>
<proteinExistence type="predicted"/>
<keyword evidence="3" id="KW-0732">Signal</keyword>
<evidence type="ECO:0000313" key="5">
    <source>
        <dbReference type="EMBL" id="EQB57128.1"/>
    </source>
</evidence>
<sequence length="371" mass="41340">MITYPWLLAALALINPLAAMPTGEQLAKRQANNTCTQPLVRKECSAVIELYAGALCILSTEDRKSYIDAVQCLYNKPAVNSKDVLPGVTNRYEDFVADHILQASANHFVGHFYPWHRLLVWAYERELRLCGYEGAQPYWDWSLDAASYDDMLKSPVFDPDTGFGGNGEWVPGTPENPEPGIPLTGGTLVFNMSDRTGGGCIPNGPFANLTLHMGPQNSVAYNEWCVRRDFTPNQFMSLGNAASVAEGMAQPDYGFFSKLTEDTIHGAGHQGVGGMYGVLSDIWASPGDPLFWLHHCNIDRSWWSWQSRNLTERLHDISGPITPFDHDNRLGGNVTLDFEVRTNSTINVTLPIRDLMDIGNEFLCYTYDSLY</sequence>